<dbReference type="InterPro" id="IPR002172">
    <property type="entry name" value="LDrepeatLR_classA_rpt"/>
</dbReference>
<sequence>MWEFCFVPLHRGTFGLSCISKRLRCNGDRDCNNFSDEENCLTIHSPCGSKKYKGIPNINRVGAGFDVTKLREESRVMNNEHYNGNCIITRSGKSGKHYRKPANVQFYRYQFQVGHSFTIKSYESSMSYFQDEQNLFKKKMDAGSSFAHLSSLFSNSSGCNSRKTKMVIDFGTNSDSKFFKISATVQVARFRIIRQNLLLSYDFEYRLKQLPEEFDYAKYIQVISDFGTHFYSSGVLGGEYEFLYRYSKKALLESGLTDSEQKHCLEQEAKVSLFGIGSGVDKYGCSTNPLSKKHQGSFTRSATNFVSDVDGGTSAKASALSFTSGKTPNKTDYDAWVKTVKDYPVVVNYMLTPISIAVPVSNYKKRANLERALILYSKEYDNTKCTGKCAHGAAVVVVNKGKLCKCLCPANYGGIDCNVRA</sequence>
<dbReference type="Pfam" id="PF00057">
    <property type="entry name" value="Ldl_recept_a"/>
    <property type="match status" value="1"/>
</dbReference>
<dbReference type="SMART" id="SM00457">
    <property type="entry name" value="MACPF"/>
    <property type="match status" value="1"/>
</dbReference>
<reference evidence="11" key="1">
    <citation type="journal article" date="2002" name="Science">
        <title>The draft genome of Ciona intestinalis: insights into chordate and vertebrate origins.</title>
        <authorList>
            <person name="Dehal P."/>
            <person name="Satou Y."/>
            <person name="Campbell R.K."/>
            <person name="Chapman J."/>
            <person name="Degnan B."/>
            <person name="De Tomaso A."/>
            <person name="Davidson B."/>
            <person name="Di Gregorio A."/>
            <person name="Gelpke M."/>
            <person name="Goodstein D.M."/>
            <person name="Harafuji N."/>
            <person name="Hastings K.E."/>
            <person name="Ho I."/>
            <person name="Hotta K."/>
            <person name="Huang W."/>
            <person name="Kawashima T."/>
            <person name="Lemaire P."/>
            <person name="Martinez D."/>
            <person name="Meinertzhagen I.A."/>
            <person name="Necula S."/>
            <person name="Nonaka M."/>
            <person name="Putnam N."/>
            <person name="Rash S."/>
            <person name="Saiga H."/>
            <person name="Satake M."/>
            <person name="Terry A."/>
            <person name="Yamada L."/>
            <person name="Wang H.G."/>
            <person name="Awazu S."/>
            <person name="Azumi K."/>
            <person name="Boore J."/>
            <person name="Branno M."/>
            <person name="Chin-Bow S."/>
            <person name="DeSantis R."/>
            <person name="Doyle S."/>
            <person name="Francino P."/>
            <person name="Keys D.N."/>
            <person name="Haga S."/>
            <person name="Hayashi H."/>
            <person name="Hino K."/>
            <person name="Imai K.S."/>
            <person name="Inaba K."/>
            <person name="Kano S."/>
            <person name="Kobayashi K."/>
            <person name="Kobayashi M."/>
            <person name="Lee B.I."/>
            <person name="Makabe K.W."/>
            <person name="Manohar C."/>
            <person name="Matassi G."/>
            <person name="Medina M."/>
            <person name="Mochizuki Y."/>
            <person name="Mount S."/>
            <person name="Morishita T."/>
            <person name="Miura S."/>
            <person name="Nakayama A."/>
            <person name="Nishizaka S."/>
            <person name="Nomoto H."/>
            <person name="Ohta F."/>
            <person name="Oishi K."/>
            <person name="Rigoutsos I."/>
            <person name="Sano M."/>
            <person name="Sasaki A."/>
            <person name="Sasakura Y."/>
            <person name="Shoguchi E."/>
            <person name="Shin-i T."/>
            <person name="Spagnuolo A."/>
            <person name="Stainier D."/>
            <person name="Suzuki M.M."/>
            <person name="Tassy O."/>
            <person name="Takatori N."/>
            <person name="Tokuoka M."/>
            <person name="Yagi K."/>
            <person name="Yoshizaki F."/>
            <person name="Wada S."/>
            <person name="Zhang C."/>
            <person name="Hyatt P.D."/>
            <person name="Larimer F."/>
            <person name="Detter C."/>
            <person name="Doggett N."/>
            <person name="Glavina T."/>
            <person name="Hawkins T."/>
            <person name="Richardson P."/>
            <person name="Lucas S."/>
            <person name="Kohara Y."/>
            <person name="Levine M."/>
            <person name="Satoh N."/>
            <person name="Rokhsar D.S."/>
        </authorList>
    </citation>
    <scope>NUCLEOTIDE SEQUENCE [LARGE SCALE GENOMIC DNA]</scope>
</reference>
<dbReference type="STRING" id="7719.ENSCINP00000017843"/>
<dbReference type="AlphaFoldDB" id="F6T090"/>
<dbReference type="InParanoid" id="F6T090"/>
<dbReference type="HOGENOM" id="CLU_032453_0_0_1"/>
<keyword evidence="7" id="KW-1015">Disulfide bond</keyword>
<dbReference type="GO" id="GO:0006957">
    <property type="term" value="P:complement activation, alternative pathway"/>
    <property type="evidence" value="ECO:0007669"/>
    <property type="project" value="UniProtKB-KW"/>
</dbReference>
<dbReference type="GeneID" id="113474037"/>
<proteinExistence type="inferred from homology"/>
<dbReference type="InterPro" id="IPR001862">
    <property type="entry name" value="MAC_perforin"/>
</dbReference>
<dbReference type="CDD" id="cd00112">
    <property type="entry name" value="LDLa"/>
    <property type="match status" value="1"/>
</dbReference>
<dbReference type="PANTHER" id="PTHR45742">
    <property type="entry name" value="COMPLEMENT COMPONENT C6"/>
    <property type="match status" value="1"/>
</dbReference>
<evidence type="ECO:0000256" key="3">
    <source>
        <dbReference type="ARBA" id="ARBA00009214"/>
    </source>
</evidence>
<dbReference type="InterPro" id="IPR023415">
    <property type="entry name" value="LDLR_class-A_CS"/>
</dbReference>
<dbReference type="PROSITE" id="PS51412">
    <property type="entry name" value="MACPF_2"/>
    <property type="match status" value="1"/>
</dbReference>
<accession>F6T090</accession>
<keyword evidence="5" id="KW-0204">Cytolysis</keyword>
<keyword evidence="8" id="KW-0179">Complement alternate pathway</keyword>
<reference evidence="10" key="2">
    <citation type="submission" date="2025-08" db="UniProtKB">
        <authorList>
            <consortium name="Ensembl"/>
        </authorList>
    </citation>
    <scope>IDENTIFICATION</scope>
</reference>
<keyword evidence="6" id="KW-0472">Membrane</keyword>
<dbReference type="GeneTree" id="ENSGT00940000165740"/>
<dbReference type="Pfam" id="PF01823">
    <property type="entry name" value="MACPF"/>
    <property type="match status" value="1"/>
</dbReference>
<evidence type="ECO:0000256" key="7">
    <source>
        <dbReference type="ARBA" id="ARBA00023157"/>
    </source>
</evidence>
<evidence type="ECO:0000256" key="1">
    <source>
        <dbReference type="ARBA" id="ARBA00004370"/>
    </source>
</evidence>
<comment type="subcellular location">
    <subcellularLocation>
        <location evidence="1">Membrane</location>
    </subcellularLocation>
    <subcellularLocation>
        <location evidence="2">Secreted</location>
    </subcellularLocation>
</comment>
<dbReference type="GO" id="GO:0031640">
    <property type="term" value="P:killing of cells of another organism"/>
    <property type="evidence" value="ECO:0007669"/>
    <property type="project" value="UniProtKB-KW"/>
</dbReference>
<dbReference type="InterPro" id="IPR036055">
    <property type="entry name" value="LDL_receptor-like_sf"/>
</dbReference>
<dbReference type="GO" id="GO:0005579">
    <property type="term" value="C:membrane attack complex"/>
    <property type="evidence" value="ECO:0007669"/>
    <property type="project" value="InterPro"/>
</dbReference>
<dbReference type="PROSITE" id="PS00279">
    <property type="entry name" value="MACPF_1"/>
    <property type="match status" value="1"/>
</dbReference>
<keyword evidence="8" id="KW-0399">Innate immunity</keyword>
<name>F6T090_CIOIN</name>
<dbReference type="PRINTS" id="PR00764">
    <property type="entry name" value="COMPLEMENTC9"/>
</dbReference>
<comment type="similarity">
    <text evidence="3">Belongs to the complement C6/C7/C8/C9 family.</text>
</comment>
<evidence type="ECO:0000256" key="2">
    <source>
        <dbReference type="ARBA" id="ARBA00004613"/>
    </source>
</evidence>
<protein>
    <submittedName>
        <fullName evidence="10">Complement component C6-like</fullName>
    </submittedName>
</protein>
<dbReference type="Proteomes" id="UP000008144">
    <property type="component" value="Unassembled WGS sequence"/>
</dbReference>
<dbReference type="InterPro" id="IPR000742">
    <property type="entry name" value="EGF"/>
</dbReference>
<dbReference type="PROSITE" id="PS01209">
    <property type="entry name" value="LDLRA_1"/>
    <property type="match status" value="1"/>
</dbReference>
<gene>
    <name evidence="10" type="primary">LOC113474037</name>
</gene>
<feature type="domain" description="MACPF" evidence="9">
    <location>
        <begin position="43"/>
        <end position="384"/>
    </location>
</feature>
<dbReference type="Ensembl" id="ENSCINT00000017843.3">
    <property type="protein sequence ID" value="ENSCINP00000017843.3"/>
    <property type="gene ID" value="ENSCING00000008759.3"/>
</dbReference>
<evidence type="ECO:0000256" key="5">
    <source>
        <dbReference type="ARBA" id="ARBA00022852"/>
    </source>
</evidence>
<dbReference type="SMART" id="SM00192">
    <property type="entry name" value="LDLa"/>
    <property type="match status" value="1"/>
</dbReference>
<evidence type="ECO:0000259" key="9">
    <source>
        <dbReference type="PROSITE" id="PS51412"/>
    </source>
</evidence>
<dbReference type="RefSeq" id="XP_026694203.1">
    <property type="nucleotide sequence ID" value="XM_026838402.1"/>
</dbReference>
<evidence type="ECO:0000256" key="8">
    <source>
        <dbReference type="ARBA" id="ARBA00023162"/>
    </source>
</evidence>
<keyword evidence="4" id="KW-0964">Secreted</keyword>
<dbReference type="Gene3D" id="4.10.400.10">
    <property type="entry name" value="Low-density Lipoprotein Receptor"/>
    <property type="match status" value="1"/>
</dbReference>
<evidence type="ECO:0000256" key="6">
    <source>
        <dbReference type="ARBA" id="ARBA00023136"/>
    </source>
</evidence>
<reference evidence="10" key="3">
    <citation type="submission" date="2025-09" db="UniProtKB">
        <authorList>
            <consortium name="Ensembl"/>
        </authorList>
    </citation>
    <scope>IDENTIFICATION</scope>
</reference>
<dbReference type="GO" id="GO:0005615">
    <property type="term" value="C:extracellular space"/>
    <property type="evidence" value="ECO:0000318"/>
    <property type="project" value="GO_Central"/>
</dbReference>
<dbReference type="PROSITE" id="PS00022">
    <property type="entry name" value="EGF_1"/>
    <property type="match status" value="1"/>
</dbReference>
<dbReference type="InterPro" id="IPR020863">
    <property type="entry name" value="MACPF_CS"/>
</dbReference>
<keyword evidence="8" id="KW-0391">Immunity</keyword>
<evidence type="ECO:0000313" key="11">
    <source>
        <dbReference type="Proteomes" id="UP000008144"/>
    </source>
</evidence>
<evidence type="ECO:0000256" key="4">
    <source>
        <dbReference type="ARBA" id="ARBA00022525"/>
    </source>
</evidence>
<organism evidence="10 11">
    <name type="scientific">Ciona intestinalis</name>
    <name type="common">Transparent sea squirt</name>
    <name type="synonym">Ascidia intestinalis</name>
    <dbReference type="NCBI Taxonomy" id="7719"/>
    <lineage>
        <taxon>Eukaryota</taxon>
        <taxon>Metazoa</taxon>
        <taxon>Chordata</taxon>
        <taxon>Tunicata</taxon>
        <taxon>Ascidiacea</taxon>
        <taxon>Phlebobranchia</taxon>
        <taxon>Cionidae</taxon>
        <taxon>Ciona</taxon>
    </lineage>
</organism>
<keyword evidence="11" id="KW-1185">Reference proteome</keyword>
<dbReference type="SUPFAM" id="SSF57424">
    <property type="entry name" value="LDL receptor-like module"/>
    <property type="match status" value="1"/>
</dbReference>
<dbReference type="PANTHER" id="PTHR45742:SF8">
    <property type="entry name" value="FLOCCULATION PROTEIN FLO11"/>
    <property type="match status" value="1"/>
</dbReference>
<dbReference type="InterPro" id="IPR020864">
    <property type="entry name" value="MACPF"/>
</dbReference>
<evidence type="ECO:0000313" key="10">
    <source>
        <dbReference type="Ensembl" id="ENSCINP00000017843.3"/>
    </source>
</evidence>